<keyword evidence="3" id="KW-1185">Reference proteome</keyword>
<dbReference type="Gene3D" id="3.30.70.100">
    <property type="match status" value="1"/>
</dbReference>
<reference evidence="2 3" key="1">
    <citation type="submission" date="2024-05" db="EMBL/GenBank/DDBJ databases">
        <title>Genome sequencing of Marine Estuary Bacteria, Pseudoalteromonas distincta strain FA, Psychrobacter proteolyticus strain EA, and Shewanella baltica strain CA.</title>
        <authorList>
            <person name="Dieffenbach S.A."/>
            <person name="Maclea K.S."/>
        </authorList>
    </citation>
    <scope>NUCLEOTIDE SEQUENCE [LARGE SCALE GENOMIC DNA]</scope>
    <source>
        <strain evidence="2 3">EA</strain>
    </source>
</reference>
<evidence type="ECO:0000313" key="2">
    <source>
        <dbReference type="EMBL" id="MEN8626501.1"/>
    </source>
</evidence>
<organism evidence="2 3">
    <name type="scientific">Psychrobacter proteolyticus</name>
    <dbReference type="NCBI Taxonomy" id="147825"/>
    <lineage>
        <taxon>Bacteria</taxon>
        <taxon>Pseudomonadati</taxon>
        <taxon>Pseudomonadota</taxon>
        <taxon>Gammaproteobacteria</taxon>
        <taxon>Moraxellales</taxon>
        <taxon>Moraxellaceae</taxon>
        <taxon>Psychrobacter</taxon>
    </lineage>
</organism>
<evidence type="ECO:0000259" key="1">
    <source>
        <dbReference type="PROSITE" id="PS51725"/>
    </source>
</evidence>
<dbReference type="SUPFAM" id="SSF54909">
    <property type="entry name" value="Dimeric alpha+beta barrel"/>
    <property type="match status" value="1"/>
</dbReference>
<dbReference type="PROSITE" id="PS51725">
    <property type="entry name" value="ABM"/>
    <property type="match status" value="1"/>
</dbReference>
<dbReference type="GO" id="GO:0004497">
    <property type="term" value="F:monooxygenase activity"/>
    <property type="evidence" value="ECO:0007669"/>
    <property type="project" value="UniProtKB-KW"/>
</dbReference>
<dbReference type="Pfam" id="PF03992">
    <property type="entry name" value="ABM"/>
    <property type="match status" value="1"/>
</dbReference>
<dbReference type="PANTHER" id="PTHR33336:SF3">
    <property type="entry name" value="ABM DOMAIN-CONTAINING PROTEIN"/>
    <property type="match status" value="1"/>
</dbReference>
<dbReference type="RefSeq" id="WP_347163652.1">
    <property type="nucleotide sequence ID" value="NZ_JBDLOB010000007.1"/>
</dbReference>
<feature type="domain" description="ABM" evidence="1">
    <location>
        <begin position="4"/>
        <end position="92"/>
    </location>
</feature>
<sequence length="96" mass="11199">MARLTIVANIMAKPNQIELVKTELIKLIGVTRAEEGCINYDLHQDNENPAHFMFYENWVSRELWQAHMSNKHFDDYSKATEGAIEKFTLNEMIVIE</sequence>
<comment type="caution">
    <text evidence="2">The sequence shown here is derived from an EMBL/GenBank/DDBJ whole genome shotgun (WGS) entry which is preliminary data.</text>
</comment>
<evidence type="ECO:0000313" key="3">
    <source>
        <dbReference type="Proteomes" id="UP001414441"/>
    </source>
</evidence>
<dbReference type="InterPro" id="IPR011008">
    <property type="entry name" value="Dimeric_a/b-barrel"/>
</dbReference>
<keyword evidence="2" id="KW-0560">Oxidoreductase</keyword>
<gene>
    <name evidence="2" type="ORF">ABFV72_10815</name>
</gene>
<dbReference type="PANTHER" id="PTHR33336">
    <property type="entry name" value="QUINOL MONOOXYGENASE YGIN-RELATED"/>
    <property type="match status" value="1"/>
</dbReference>
<dbReference type="EMBL" id="JBDLOB010000007">
    <property type="protein sequence ID" value="MEN8626501.1"/>
    <property type="molecule type" value="Genomic_DNA"/>
</dbReference>
<keyword evidence="2" id="KW-0503">Monooxygenase</keyword>
<proteinExistence type="predicted"/>
<dbReference type="InterPro" id="IPR050744">
    <property type="entry name" value="AI-2_Isomerase_LsrG"/>
</dbReference>
<accession>A0ABV0D745</accession>
<dbReference type="InterPro" id="IPR007138">
    <property type="entry name" value="ABM_dom"/>
</dbReference>
<name>A0ABV0D745_9GAMM</name>
<protein>
    <submittedName>
        <fullName evidence="2">Quinol monooxygenase</fullName>
        <ecNumber evidence="2">1.-.-.-</ecNumber>
    </submittedName>
</protein>
<dbReference type="Proteomes" id="UP001414441">
    <property type="component" value="Unassembled WGS sequence"/>
</dbReference>
<dbReference type="EC" id="1.-.-.-" evidence="2"/>